<accession>A0A2S0PAL8</accession>
<keyword evidence="2" id="KW-1185">Reference proteome</keyword>
<dbReference type="EMBL" id="CP028519">
    <property type="protein sequence ID" value="AVY94444.1"/>
    <property type="molecule type" value="Genomic_DNA"/>
</dbReference>
<dbReference type="KEGG" id="maer:DAI18_10590"/>
<dbReference type="RefSeq" id="WP_051528589.1">
    <property type="nucleotide sequence ID" value="NZ_CP028519.1"/>
</dbReference>
<reference evidence="1 2" key="1">
    <citation type="submission" date="2018-04" db="EMBL/GenBank/DDBJ databases">
        <title>Denitrifier Microvirgula.</title>
        <authorList>
            <person name="Anderson E."/>
            <person name="Jang J."/>
            <person name="Ishii S."/>
        </authorList>
    </citation>
    <scope>NUCLEOTIDE SEQUENCE [LARGE SCALE GENOMIC DNA]</scope>
    <source>
        <strain evidence="1 2">BE2.4</strain>
    </source>
</reference>
<dbReference type="STRING" id="1122240.GCA_000620105_00151"/>
<dbReference type="InterPro" id="IPR033653">
    <property type="entry name" value="NTP-PPase_DR2231-like"/>
</dbReference>
<organism evidence="1 2">
    <name type="scientific">Microvirgula aerodenitrificans</name>
    <dbReference type="NCBI Taxonomy" id="57480"/>
    <lineage>
        <taxon>Bacteria</taxon>
        <taxon>Pseudomonadati</taxon>
        <taxon>Pseudomonadota</taxon>
        <taxon>Betaproteobacteria</taxon>
        <taxon>Neisseriales</taxon>
        <taxon>Aquaspirillaceae</taxon>
        <taxon>Microvirgula</taxon>
    </lineage>
</organism>
<keyword evidence="1" id="KW-0378">Hydrolase</keyword>
<dbReference type="InterPro" id="IPR021130">
    <property type="entry name" value="PRib-ATP_PPHydrolase-like"/>
</dbReference>
<dbReference type="InterPro" id="IPR023292">
    <property type="entry name" value="NTP_PyroPHydrolase-like_dom_sf"/>
</dbReference>
<proteinExistence type="predicted"/>
<evidence type="ECO:0000313" key="1">
    <source>
        <dbReference type="EMBL" id="AVY94444.1"/>
    </source>
</evidence>
<protein>
    <submittedName>
        <fullName evidence="1">Phosphoribosyl-ATP pyrophosphohydrolase</fullName>
    </submittedName>
</protein>
<name>A0A2S0PAL8_9NEIS</name>
<gene>
    <name evidence="1" type="ORF">DAI18_10590</name>
</gene>
<dbReference type="CDD" id="cd11530">
    <property type="entry name" value="NTP-PPase_DR2231_like"/>
    <property type="match status" value="1"/>
</dbReference>
<dbReference type="Proteomes" id="UP000244173">
    <property type="component" value="Chromosome"/>
</dbReference>
<dbReference type="Gene3D" id="1.10.3420.10">
    <property type="entry name" value="putative ntp pyrophosphohydrolase like domain"/>
    <property type="match status" value="1"/>
</dbReference>
<evidence type="ECO:0000313" key="2">
    <source>
        <dbReference type="Proteomes" id="UP000244173"/>
    </source>
</evidence>
<dbReference type="GO" id="GO:0016787">
    <property type="term" value="F:hydrolase activity"/>
    <property type="evidence" value="ECO:0007669"/>
    <property type="project" value="UniProtKB-KW"/>
</dbReference>
<dbReference type="OrthoDB" id="9795188at2"/>
<dbReference type="AlphaFoldDB" id="A0A2S0PAL8"/>
<sequence>MSRDRFVTDRHAFMAAAGEPQPQSPVFRPQQLPMWETMLAEELAELREAIDHYRAVDPNDADALAAAQAEFCAEGCDAINVLVGLMISQGLPIDAMADAIHAANMAKCVDGHMVRRDDGKILKPAGWQPADKLGVILAARQRQMEKAQG</sequence>
<dbReference type="Pfam" id="PF01503">
    <property type="entry name" value="PRA-PH"/>
    <property type="match status" value="1"/>
</dbReference>